<dbReference type="AlphaFoldDB" id="A0A0D1LZL9"/>
<dbReference type="RefSeq" id="WP_043709401.1">
    <property type="nucleotide sequence ID" value="NZ_CP012873.1"/>
</dbReference>
<dbReference type="OrthoDB" id="2329522at2"/>
<keyword evidence="3 7" id="KW-0732">Signal</keyword>
<feature type="transmembrane region" description="Helical" evidence="6">
    <location>
        <begin position="266"/>
        <end position="290"/>
    </location>
</feature>
<feature type="chain" id="PRO_5044005491" evidence="7">
    <location>
        <begin position="20"/>
        <end position="293"/>
    </location>
</feature>
<proteinExistence type="predicted"/>
<evidence type="ECO:0000313" key="9">
    <source>
        <dbReference type="Proteomes" id="UP000032287"/>
    </source>
</evidence>
<dbReference type="Proteomes" id="UP000032287">
    <property type="component" value="Unassembled WGS sequence"/>
</dbReference>
<keyword evidence="9" id="KW-1185">Reference proteome</keyword>
<keyword evidence="4" id="KW-0572">Peptidoglycan-anchor</keyword>
<feature type="compositionally biased region" description="Low complexity" evidence="5">
    <location>
        <begin position="167"/>
        <end position="238"/>
    </location>
</feature>
<dbReference type="InterPro" id="IPR006635">
    <property type="entry name" value="NEAT_dom"/>
</dbReference>
<feature type="region of interest" description="Disordered" evidence="5">
    <location>
        <begin position="167"/>
        <end position="261"/>
    </location>
</feature>
<keyword evidence="2" id="KW-0134">Cell wall</keyword>
<protein>
    <submittedName>
        <fullName evidence="8">Heme uptake protein IsdC</fullName>
    </submittedName>
</protein>
<gene>
    <name evidence="8" type="ORF">QX99_00017</name>
</gene>
<dbReference type="Pfam" id="PF05031">
    <property type="entry name" value="NEAT"/>
    <property type="match status" value="1"/>
</dbReference>
<evidence type="ECO:0000256" key="7">
    <source>
        <dbReference type="SAM" id="SignalP"/>
    </source>
</evidence>
<dbReference type="PANTHER" id="PTHR37824:SF1">
    <property type="entry name" value="IRON-REGULATED SURFACE DETERMINANT PROTEIN C"/>
    <property type="match status" value="1"/>
</dbReference>
<dbReference type="EMBL" id="JWHU01000001">
    <property type="protein sequence ID" value="KIU22514.1"/>
    <property type="molecule type" value="Genomic_DNA"/>
</dbReference>
<evidence type="ECO:0000256" key="1">
    <source>
        <dbReference type="ARBA" id="ARBA00004168"/>
    </source>
</evidence>
<feature type="signal peptide" evidence="7">
    <location>
        <begin position="1"/>
        <end position="19"/>
    </location>
</feature>
<keyword evidence="2" id="KW-0964">Secreted</keyword>
<comment type="caution">
    <text evidence="8">The sequence shown here is derived from an EMBL/GenBank/DDBJ whole genome shotgun (WGS) entry which is preliminary data.</text>
</comment>
<dbReference type="STRING" id="137591.AO080_01990"/>
<dbReference type="SUPFAM" id="SSF158911">
    <property type="entry name" value="NEAT domain-like"/>
    <property type="match status" value="1"/>
</dbReference>
<dbReference type="eggNOG" id="COG5386">
    <property type="taxonomic scope" value="Bacteria"/>
</dbReference>
<dbReference type="InterPro" id="IPR050436">
    <property type="entry name" value="IsdA"/>
</dbReference>
<name>A0A0D1LZL9_9LACO</name>
<keyword evidence="6" id="KW-0472">Membrane</keyword>
<evidence type="ECO:0000256" key="2">
    <source>
        <dbReference type="ARBA" id="ARBA00022512"/>
    </source>
</evidence>
<dbReference type="KEGG" id="wcb:AO080_01990"/>
<evidence type="ECO:0000256" key="6">
    <source>
        <dbReference type="SAM" id="Phobius"/>
    </source>
</evidence>
<dbReference type="PROSITE" id="PS50978">
    <property type="entry name" value="NEAT"/>
    <property type="match status" value="1"/>
</dbReference>
<accession>A0A0D1LZL9</accession>
<organism evidence="8 9">
    <name type="scientific">Weissella cibaria</name>
    <dbReference type="NCBI Taxonomy" id="137591"/>
    <lineage>
        <taxon>Bacteria</taxon>
        <taxon>Bacillati</taxon>
        <taxon>Bacillota</taxon>
        <taxon>Bacilli</taxon>
        <taxon>Lactobacillales</taxon>
        <taxon>Lactobacillaceae</taxon>
        <taxon>Weissella</taxon>
    </lineage>
</organism>
<dbReference type="Gene3D" id="2.60.40.1850">
    <property type="match status" value="1"/>
</dbReference>
<dbReference type="PANTHER" id="PTHR37824">
    <property type="entry name" value="IRON-REGULATED SURFACE DETERMINANT PROTEIN C"/>
    <property type="match status" value="1"/>
</dbReference>
<evidence type="ECO:0000256" key="3">
    <source>
        <dbReference type="ARBA" id="ARBA00022729"/>
    </source>
</evidence>
<reference evidence="8 9" key="1">
    <citation type="journal article" date="2015" name="Microbiology (Mosc.)">
        <title>Genomics of the Weissella cibaria species with an examination of its metabolic traits.</title>
        <authorList>
            <person name="Lynch K.M."/>
            <person name="Lucid A."/>
            <person name="Arendt E.K."/>
            <person name="Sleator R.D."/>
            <person name="Lucey B."/>
            <person name="Coffey A."/>
        </authorList>
    </citation>
    <scope>NUCLEOTIDE SEQUENCE [LARGE SCALE GENOMIC DNA]</scope>
    <source>
        <strain evidence="8 9">MG1</strain>
    </source>
</reference>
<evidence type="ECO:0000256" key="5">
    <source>
        <dbReference type="SAM" id="MobiDB-lite"/>
    </source>
</evidence>
<dbReference type="PATRIC" id="fig|137591.25.peg.17"/>
<comment type="subcellular location">
    <subcellularLocation>
        <location evidence="1">Secreted</location>
        <location evidence="1">Cell wall</location>
        <topology evidence="1">Peptidoglycan-anchor</topology>
    </subcellularLocation>
</comment>
<dbReference type="SMART" id="SM00725">
    <property type="entry name" value="NEAT"/>
    <property type="match status" value="1"/>
</dbReference>
<evidence type="ECO:0000313" key="8">
    <source>
        <dbReference type="EMBL" id="KIU22514.1"/>
    </source>
</evidence>
<evidence type="ECO:0000256" key="4">
    <source>
        <dbReference type="ARBA" id="ARBA00023088"/>
    </source>
</evidence>
<sequence precursor="true">MTIKSFLLSLISGITLLTAAPTVFGETYNAPMQVLENGTNSASYASAYFANSATVTPNGDQYTVTSTVTTDTSLGDYPVQMLSIDGSGVTTSRSQSGNKQTITYSFVTSDLKARHNANIKVDVDSINYHHNYTVGLVLDTTNVPAPAASAPAADSTAASTSVAAVASSQTTTTSHVAATSSSHETREATSSATQATTAESVTTNSATETSASSASASTSASSTAGKTESEAHAATSSSVHKPTKAAKKSDSAQQKSADQTTDQATALPVGLIIGAGLAIGILGALATVFLKRH</sequence>
<keyword evidence="6" id="KW-1133">Transmembrane helix</keyword>
<keyword evidence="6" id="KW-0812">Transmembrane</keyword>
<dbReference type="InterPro" id="IPR037250">
    <property type="entry name" value="NEAT_dom_sf"/>
</dbReference>
<dbReference type="CDD" id="cd06920">
    <property type="entry name" value="NEAT"/>
    <property type="match status" value="1"/>
</dbReference>